<evidence type="ECO:0000313" key="1">
    <source>
        <dbReference type="EMBL" id="CAB4159574.1"/>
    </source>
</evidence>
<gene>
    <name evidence="1" type="ORF">UFOVP715_3</name>
</gene>
<dbReference type="EMBL" id="LR796687">
    <property type="protein sequence ID" value="CAB4159574.1"/>
    <property type="molecule type" value="Genomic_DNA"/>
</dbReference>
<sequence length="507" mass="54621">MANGRLGSAKINPTNAALLYSNTSGSQAVINIQATGLSSTTNANLALAVDSATVALNQITTATSIPSGDMTQSMYNLDPLSNNRPLRFEYQSNVDASNSATYPATYWNGSAWFKPSSGFYGAPNAQKIDPYFISTPSAYGKTLAQHPIAIRYNTTSQDLRIRYFNLGTMTGQQFANTQQFADPGTAFSGSYDSSYGGFGWSADPYTNYFIGVGTQGFMSSAQVGSSVGDEGGFSSNSVMYNLFGAQTLPNFNHFWYAPRIMGSNGLFVMQPTGRSTGQFAIGDVGLAASMGASGYAYYWISTFSQAAWWYINAPNSTDAHVGWFEYNPNDERYYFEYLGSGNRSIYSFSRATLLAFTSRGTATSYNFSSFATSHGAPPWVTSLVTRPLRIGASLWWTSSNNGNAYVSTDLKTWTLASTYFPANGYPANTFNAVASGSTSYLYAQVSTANISRFSSGFPGVSETAVLEFNTSISNYQRTGIVLSNGDKLYAQNYGSVPISATVMGYEG</sequence>
<proteinExistence type="predicted"/>
<organism evidence="1">
    <name type="scientific">uncultured Caudovirales phage</name>
    <dbReference type="NCBI Taxonomy" id="2100421"/>
    <lineage>
        <taxon>Viruses</taxon>
        <taxon>Duplodnaviria</taxon>
        <taxon>Heunggongvirae</taxon>
        <taxon>Uroviricota</taxon>
        <taxon>Caudoviricetes</taxon>
        <taxon>Peduoviridae</taxon>
        <taxon>Maltschvirus</taxon>
        <taxon>Maltschvirus maltsch</taxon>
    </lineage>
</organism>
<name>A0A6J5NWH6_9CAUD</name>
<accession>A0A6J5NWH6</accession>
<protein>
    <submittedName>
        <fullName evidence="1">Uncharacterized protein</fullName>
    </submittedName>
</protein>
<reference evidence="1" key="1">
    <citation type="submission" date="2020-04" db="EMBL/GenBank/DDBJ databases">
        <authorList>
            <person name="Chiriac C."/>
            <person name="Salcher M."/>
            <person name="Ghai R."/>
            <person name="Kavagutti S V."/>
        </authorList>
    </citation>
    <scope>NUCLEOTIDE SEQUENCE</scope>
</reference>